<feature type="non-terminal residue" evidence="1">
    <location>
        <position position="1"/>
    </location>
</feature>
<accession>X1CQ67</accession>
<comment type="caution">
    <text evidence="1">The sequence shown here is derived from an EMBL/GenBank/DDBJ whole genome shotgun (WGS) entry which is preliminary data.</text>
</comment>
<dbReference type="AlphaFoldDB" id="X1CQ67"/>
<protein>
    <submittedName>
        <fullName evidence="1">Uncharacterized protein</fullName>
    </submittedName>
</protein>
<gene>
    <name evidence="1" type="ORF">S01H4_46941</name>
</gene>
<reference evidence="1" key="1">
    <citation type="journal article" date="2014" name="Front. Microbiol.">
        <title>High frequency of phylogenetically diverse reductive dehalogenase-homologous genes in deep subseafloor sedimentary metagenomes.</title>
        <authorList>
            <person name="Kawai M."/>
            <person name="Futagami T."/>
            <person name="Toyoda A."/>
            <person name="Takaki Y."/>
            <person name="Nishi S."/>
            <person name="Hori S."/>
            <person name="Arai W."/>
            <person name="Tsubouchi T."/>
            <person name="Morono Y."/>
            <person name="Uchiyama I."/>
            <person name="Ito T."/>
            <person name="Fujiyama A."/>
            <person name="Inagaki F."/>
            <person name="Takami H."/>
        </authorList>
    </citation>
    <scope>NUCLEOTIDE SEQUENCE</scope>
    <source>
        <strain evidence="1">Expedition CK06-06</strain>
    </source>
</reference>
<name>X1CQ67_9ZZZZ</name>
<organism evidence="1">
    <name type="scientific">marine sediment metagenome</name>
    <dbReference type="NCBI Taxonomy" id="412755"/>
    <lineage>
        <taxon>unclassified sequences</taxon>
        <taxon>metagenomes</taxon>
        <taxon>ecological metagenomes</taxon>
    </lineage>
</organism>
<proteinExistence type="predicted"/>
<dbReference type="EMBL" id="BART01026287">
    <property type="protein sequence ID" value="GAG95092.1"/>
    <property type="molecule type" value="Genomic_DNA"/>
</dbReference>
<evidence type="ECO:0000313" key="1">
    <source>
        <dbReference type="EMBL" id="GAG95092.1"/>
    </source>
</evidence>
<sequence length="278" mass="30895">FETSSGYELLTSTWALVGDFDIEWDFDLTTYPNTTAWALGLRAHADGDNYFHTRIEYDSTRRYKKFANDGGIIEGATEVNTSDTSGKMRITRTGDVFRAYRDSAGWVQIGSDSDIAGASGKVMYVLVFAETWIGSPTMEGTIDNFTVNSGSWSVGIQNTDSADNWVPYVAIPDIQDNKLRCDVDSGNTTEGVESNFTITGNTDIRTDWDIVLGPDANNWYGGLRVEVGSKWFYIVRTYRAGTSQKIEVRDSTFGWGTTFTTTATTGKFRIVRTSYTVL</sequence>